<organism evidence="1 2">
    <name type="scientific">Rufibacter latericius</name>
    <dbReference type="NCBI Taxonomy" id="2487040"/>
    <lineage>
        <taxon>Bacteria</taxon>
        <taxon>Pseudomonadati</taxon>
        <taxon>Bacteroidota</taxon>
        <taxon>Cytophagia</taxon>
        <taxon>Cytophagales</taxon>
        <taxon>Hymenobacteraceae</taxon>
        <taxon>Rufibacter</taxon>
    </lineage>
</organism>
<dbReference type="Proteomes" id="UP000272117">
    <property type="component" value="Unassembled WGS sequence"/>
</dbReference>
<sequence>MFDRVLNSFISILGYLMKTLLTVLSMFVGVVAQAQTTSASIMGTWDLSQFTLGDSLPTTPQERGFKRLKIFSTTHFTVLQLDAQTNEILGSLFGTYSLAKGILTESILNVSKNAANMNGKTFTFKVTLSGTGTMNQVGDINGLMTTEKWTKVK</sequence>
<keyword evidence="2" id="KW-1185">Reference proteome</keyword>
<protein>
    <recommendedName>
        <fullName evidence="3">DUF4488 domain-containing protein</fullName>
    </recommendedName>
</protein>
<dbReference type="EMBL" id="RJJD01000001">
    <property type="protein sequence ID" value="RNI31422.1"/>
    <property type="molecule type" value="Genomic_DNA"/>
</dbReference>
<dbReference type="Gene3D" id="2.40.128.490">
    <property type="entry name" value="Uncharacterised protein PF14869, DUF4488"/>
    <property type="match status" value="1"/>
</dbReference>
<reference evidence="1 2" key="1">
    <citation type="submission" date="2018-11" db="EMBL/GenBank/DDBJ databases">
        <title>Rufibacter latericius sp. nov., isolated from water in Baiyang Lake.</title>
        <authorList>
            <person name="Yang Y."/>
        </authorList>
    </citation>
    <scope>NUCLEOTIDE SEQUENCE [LARGE SCALE GENOMIC DNA]</scope>
    <source>
        <strain evidence="1 2">R-22-1c-1</strain>
    </source>
</reference>
<accession>A0A3M9N0W3</accession>
<dbReference type="AlphaFoldDB" id="A0A3M9N0W3"/>
<proteinExistence type="predicted"/>
<name>A0A3M9N0W3_9BACT</name>
<comment type="caution">
    <text evidence="1">The sequence shown here is derived from an EMBL/GenBank/DDBJ whole genome shotgun (WGS) entry which is preliminary data.</text>
</comment>
<gene>
    <name evidence="1" type="ORF">EFB08_02550</name>
</gene>
<evidence type="ECO:0000313" key="1">
    <source>
        <dbReference type="EMBL" id="RNI31422.1"/>
    </source>
</evidence>
<evidence type="ECO:0008006" key="3">
    <source>
        <dbReference type="Google" id="ProtNLM"/>
    </source>
</evidence>
<evidence type="ECO:0000313" key="2">
    <source>
        <dbReference type="Proteomes" id="UP000272117"/>
    </source>
</evidence>